<proteinExistence type="predicted"/>
<accession>A0A3E0DZB5</accession>
<dbReference type="Proteomes" id="UP000256405">
    <property type="component" value="Unassembled WGS sequence"/>
</dbReference>
<dbReference type="EMBL" id="QUNF01000004">
    <property type="protein sequence ID" value="REG91434.1"/>
    <property type="molecule type" value="Genomic_DNA"/>
</dbReference>
<comment type="caution">
    <text evidence="1">The sequence shown here is derived from an EMBL/GenBank/DDBJ whole genome shotgun (WGS) entry which is preliminary data.</text>
</comment>
<name>A0A3E0DZB5_9BACT</name>
<protein>
    <submittedName>
        <fullName evidence="1">Uncharacterized protein</fullName>
    </submittedName>
</protein>
<gene>
    <name evidence="1" type="ORF">C8N25_10448</name>
</gene>
<organism evidence="1 2">
    <name type="scientific">Algoriphagus antarcticus</name>
    <dbReference type="NCBI Taxonomy" id="238540"/>
    <lineage>
        <taxon>Bacteria</taxon>
        <taxon>Pseudomonadati</taxon>
        <taxon>Bacteroidota</taxon>
        <taxon>Cytophagia</taxon>
        <taxon>Cytophagales</taxon>
        <taxon>Cyclobacteriaceae</taxon>
        <taxon>Algoriphagus</taxon>
    </lineage>
</organism>
<sequence>MESKKELIERFLATDPKTFQGQTELLALWYDGNGDWEKAHDQVDGLDGKDAARIHAYLHRKEDDQWNADYWYRRAGEGRPDFTLEEEWVDLLGRYLK</sequence>
<evidence type="ECO:0000313" key="1">
    <source>
        <dbReference type="EMBL" id="REG91434.1"/>
    </source>
</evidence>
<evidence type="ECO:0000313" key="2">
    <source>
        <dbReference type="Proteomes" id="UP000256405"/>
    </source>
</evidence>
<dbReference type="OrthoDB" id="370799at2"/>
<reference evidence="1 2" key="1">
    <citation type="submission" date="2018-08" db="EMBL/GenBank/DDBJ databases">
        <title>Genomic Encyclopedia of Archaeal and Bacterial Type Strains, Phase II (KMG-II): from individual species to whole genera.</title>
        <authorList>
            <person name="Goeker M."/>
        </authorList>
    </citation>
    <scope>NUCLEOTIDE SEQUENCE [LARGE SCALE GENOMIC DNA]</scope>
    <source>
        <strain evidence="1 2">DSM 15986</strain>
    </source>
</reference>
<dbReference type="RefSeq" id="WP_116116434.1">
    <property type="nucleotide sequence ID" value="NZ_MSSW01000010.1"/>
</dbReference>
<keyword evidence="2" id="KW-1185">Reference proteome</keyword>
<dbReference type="AlphaFoldDB" id="A0A3E0DZB5"/>